<proteinExistence type="predicted"/>
<gene>
    <name evidence="1" type="ORF">PHICD48101_20013</name>
</gene>
<dbReference type="OrthoDB" id="27531at10239"/>
<protein>
    <submittedName>
        <fullName evidence="1">Uncharacterized protein</fullName>
    </submittedName>
</protein>
<name>A0A0A8WIX1_9CAUD</name>
<accession>A0A0A8WIX1</accession>
<evidence type="ECO:0000313" key="1">
    <source>
        <dbReference type="EMBL" id="CEK40584.1"/>
    </source>
</evidence>
<dbReference type="RefSeq" id="YP_009213086.1">
    <property type="nucleotide sequence ID" value="NC_028951.1"/>
</dbReference>
<dbReference type="KEGG" id="vg:26646988"/>
<dbReference type="EMBL" id="LN681538">
    <property type="protein sequence ID" value="CEK40584.1"/>
    <property type="molecule type" value="Genomic_DNA"/>
</dbReference>
<sequence length="57" mass="6552">MQMISHYLEKGVDLDKLTNLSMIERNFRIACMLYEEEEKIKLISELIGAMFGGVKNG</sequence>
<keyword evidence="2" id="KW-1185">Reference proteome</keyword>
<organism evidence="1 2">
    <name type="scientific">Clostridium phage phiCD481-1</name>
    <dbReference type="NCBI Taxonomy" id="1582153"/>
    <lineage>
        <taxon>Viruses</taxon>
        <taxon>Duplodnaviria</taxon>
        <taxon>Heunggongvirae</taxon>
        <taxon>Uroviricota</taxon>
        <taxon>Caudoviricetes</taxon>
        <taxon>Sherbrookevirus</taxon>
        <taxon>Sherbrookevirus CD4811</taxon>
    </lineage>
</organism>
<reference evidence="1 2" key="1">
    <citation type="submission" date="2014-12" db="EMBL/GenBank/DDBJ databases">
        <title>Whole Genome Sequence and Molecular Characterization of Siphoviridae / Myoviridae Phage Infecting Clostridium difficile.</title>
        <authorList>
            <person name="Monot M."/>
        </authorList>
    </citation>
    <scope>NUCLEOTIDE SEQUENCE [LARGE SCALE GENOMIC DNA]</scope>
</reference>
<evidence type="ECO:0000313" key="2">
    <source>
        <dbReference type="Proteomes" id="UP000030734"/>
    </source>
</evidence>
<dbReference type="GeneID" id="26646988"/>
<dbReference type="Proteomes" id="UP000030734">
    <property type="component" value="Segment"/>
</dbReference>